<name>W1X6I5_9ZZZZ</name>
<accession>W1X6I5</accession>
<protein>
    <submittedName>
        <fullName evidence="1">O-antigen polymerase</fullName>
    </submittedName>
</protein>
<evidence type="ECO:0000313" key="1">
    <source>
        <dbReference type="EMBL" id="ETJ25060.1"/>
    </source>
</evidence>
<reference evidence="1" key="1">
    <citation type="submission" date="2013-12" db="EMBL/GenBank/DDBJ databases">
        <title>A Varibaculum cambriense genome reconstructed from a premature infant gut community with otherwise low bacterial novelty that shifts toward anaerobic metabolism during the third week of life.</title>
        <authorList>
            <person name="Brown C.T."/>
            <person name="Sharon I."/>
            <person name="Thomas B.C."/>
            <person name="Castelle C.J."/>
            <person name="Morowitz M.J."/>
            <person name="Banfield J.F."/>
        </authorList>
    </citation>
    <scope>NUCLEOTIDE SEQUENCE</scope>
</reference>
<sequence length="69" mass="7671">GKEKLASSRGYIWSRSIPLLKDTLILGSGPDTFSFDFPQHDLLGKLYAYGTTNMIISKAHNLFLQIGLN</sequence>
<feature type="non-terminal residue" evidence="1">
    <location>
        <position position="1"/>
    </location>
</feature>
<organism evidence="1">
    <name type="scientific">human gut metagenome</name>
    <dbReference type="NCBI Taxonomy" id="408170"/>
    <lineage>
        <taxon>unclassified sequences</taxon>
        <taxon>metagenomes</taxon>
        <taxon>organismal metagenomes</taxon>
    </lineage>
</organism>
<gene>
    <name evidence="1" type="ORF">Q604_UNBC17925G0001</name>
</gene>
<feature type="non-terminal residue" evidence="1">
    <location>
        <position position="69"/>
    </location>
</feature>
<comment type="caution">
    <text evidence="1">The sequence shown here is derived from an EMBL/GenBank/DDBJ whole genome shotgun (WGS) entry which is preliminary data.</text>
</comment>
<proteinExistence type="predicted"/>
<dbReference type="EMBL" id="AZMM01017925">
    <property type="protein sequence ID" value="ETJ25060.1"/>
    <property type="molecule type" value="Genomic_DNA"/>
</dbReference>
<dbReference type="AlphaFoldDB" id="W1X6I5"/>